<keyword evidence="3 8" id="KW-0813">Transport</keyword>
<keyword evidence="6 8" id="KW-1133">Transmembrane helix</keyword>
<organism evidence="10 11">
    <name type="scientific">Vibrio pectenicida</name>
    <dbReference type="NCBI Taxonomy" id="62763"/>
    <lineage>
        <taxon>Bacteria</taxon>
        <taxon>Pseudomonadati</taxon>
        <taxon>Pseudomonadota</taxon>
        <taxon>Gammaproteobacteria</taxon>
        <taxon>Vibrionales</taxon>
        <taxon>Vibrionaceae</taxon>
        <taxon>Vibrio</taxon>
    </lineage>
</organism>
<evidence type="ECO:0000256" key="2">
    <source>
        <dbReference type="ARBA" id="ARBA00006236"/>
    </source>
</evidence>
<dbReference type="EMBL" id="VTXC01000030">
    <property type="protein sequence ID" value="NOH72031.1"/>
    <property type="molecule type" value="Genomic_DNA"/>
</dbReference>
<keyword evidence="7 8" id="KW-0472">Membrane</keyword>
<dbReference type="InterPro" id="IPR020846">
    <property type="entry name" value="MFS_dom"/>
</dbReference>
<evidence type="ECO:0000256" key="7">
    <source>
        <dbReference type="ARBA" id="ARBA00023136"/>
    </source>
</evidence>
<keyword evidence="8" id="KW-0997">Cell inner membrane</keyword>
<feature type="transmembrane region" description="Helical" evidence="8">
    <location>
        <begin position="271"/>
        <end position="288"/>
    </location>
</feature>
<evidence type="ECO:0000256" key="5">
    <source>
        <dbReference type="ARBA" id="ARBA00022692"/>
    </source>
</evidence>
<dbReference type="Proteomes" id="UP000565719">
    <property type="component" value="Unassembled WGS sequence"/>
</dbReference>
<feature type="transmembrane region" description="Helical" evidence="8">
    <location>
        <begin position="130"/>
        <end position="153"/>
    </location>
</feature>
<dbReference type="AlphaFoldDB" id="A0A7Y4A073"/>
<protein>
    <recommendedName>
        <fullName evidence="8">Bcr/CflA family efflux transporter</fullName>
    </recommendedName>
</protein>
<proteinExistence type="inferred from homology"/>
<gene>
    <name evidence="10" type="ORF">F0225_11880</name>
</gene>
<comment type="caution">
    <text evidence="10">The sequence shown here is derived from an EMBL/GenBank/DDBJ whole genome shotgun (WGS) entry which is preliminary data.</text>
</comment>
<evidence type="ECO:0000256" key="1">
    <source>
        <dbReference type="ARBA" id="ARBA00004651"/>
    </source>
</evidence>
<sequence length="378" mass="41418">MRSKPSMWLMFILLMFPQIVETIYSPALHSIAASFNVSDAQASQTLSVYFIAFAFGVVFWGIAADKWGRRPTMLLGIIVYGLSSMIALLTDQFTLLIIARIIAAFGIAVGSVVTQTMLRDVFNGEELGKVFSLMSMGIALGPVFGMAIGGQLVHAGGHQYVFATLVSMAMLLGLYCLVKLPETQRTRIPLKLTHLCCEMIKDGHIWYSTLMIAFFNIALFSYYQLGSFLFSKLGYTATQFGYSGAILGLSIMLGSYINGHLLKQKVSQTKLMTTAVVLLIIGSVGVYFTLQSLYFVLMMGLVVVAFGIAIPNIISNALNDYKQFSGSAGAILGLIYYLQIGIGLTISGLTENLAITLLMCSTFALTTHFIKCRQLYRR</sequence>
<dbReference type="Gene3D" id="1.20.1720.10">
    <property type="entry name" value="Multidrug resistance protein D"/>
    <property type="match status" value="1"/>
</dbReference>
<dbReference type="GO" id="GO:0042910">
    <property type="term" value="F:xenobiotic transmembrane transporter activity"/>
    <property type="evidence" value="ECO:0007669"/>
    <property type="project" value="InterPro"/>
</dbReference>
<evidence type="ECO:0000256" key="4">
    <source>
        <dbReference type="ARBA" id="ARBA00022475"/>
    </source>
</evidence>
<dbReference type="PRINTS" id="PR01036">
    <property type="entry name" value="TCRTETB"/>
</dbReference>
<accession>A0A7Y4A073</accession>
<dbReference type="SUPFAM" id="SSF103473">
    <property type="entry name" value="MFS general substrate transporter"/>
    <property type="match status" value="1"/>
</dbReference>
<dbReference type="PROSITE" id="PS50850">
    <property type="entry name" value="MFS"/>
    <property type="match status" value="1"/>
</dbReference>
<feature type="transmembrane region" description="Helical" evidence="8">
    <location>
        <begin position="352"/>
        <end position="370"/>
    </location>
</feature>
<keyword evidence="5 8" id="KW-0812">Transmembrane</keyword>
<feature type="transmembrane region" description="Helical" evidence="8">
    <location>
        <begin position="159"/>
        <end position="178"/>
    </location>
</feature>
<feature type="transmembrane region" description="Helical" evidence="8">
    <location>
        <begin position="205"/>
        <end position="225"/>
    </location>
</feature>
<dbReference type="InterPro" id="IPR004812">
    <property type="entry name" value="Efflux_drug-R_Bcr/CmlA"/>
</dbReference>
<comment type="similarity">
    <text evidence="2 8">Belongs to the major facilitator superfamily. Bcr/CmlA family.</text>
</comment>
<dbReference type="PANTHER" id="PTHR43124">
    <property type="entry name" value="PURINE EFFLUX PUMP PBUE"/>
    <property type="match status" value="1"/>
</dbReference>
<dbReference type="CDD" id="cd17320">
    <property type="entry name" value="MFS_MdfA_MDR_like"/>
    <property type="match status" value="1"/>
</dbReference>
<dbReference type="GO" id="GO:0005886">
    <property type="term" value="C:plasma membrane"/>
    <property type="evidence" value="ECO:0007669"/>
    <property type="project" value="UniProtKB-SubCell"/>
</dbReference>
<comment type="caution">
    <text evidence="8">Lacks conserved residue(s) required for the propagation of feature annotation.</text>
</comment>
<dbReference type="RefSeq" id="WP_171361265.1">
    <property type="nucleotide sequence ID" value="NZ_VTXC01000030.1"/>
</dbReference>
<comment type="subcellular location">
    <subcellularLocation>
        <location evidence="8">Cell inner membrane</location>
        <topology evidence="8">Multi-pass membrane protein</topology>
    </subcellularLocation>
    <subcellularLocation>
        <location evidence="1">Cell membrane</location>
        <topology evidence="1">Multi-pass membrane protein</topology>
    </subcellularLocation>
</comment>
<feature type="transmembrane region" description="Helical" evidence="8">
    <location>
        <begin position="240"/>
        <end position="259"/>
    </location>
</feature>
<dbReference type="NCBIfam" id="TIGR00710">
    <property type="entry name" value="efflux_Bcr_CflA"/>
    <property type="match status" value="1"/>
</dbReference>
<reference evidence="10 11" key="1">
    <citation type="submission" date="2019-09" db="EMBL/GenBank/DDBJ databases">
        <title>Draft genome sequencing and comparative genomics of hatchery-associated Vibrios.</title>
        <authorList>
            <person name="Kehlet-Delgado H."/>
            <person name="Mueller R.S."/>
        </authorList>
    </citation>
    <scope>NUCLEOTIDE SEQUENCE [LARGE SCALE GENOMIC DNA]</scope>
    <source>
        <strain evidence="10 11">99-46-Y</strain>
    </source>
</reference>
<evidence type="ECO:0000256" key="3">
    <source>
        <dbReference type="ARBA" id="ARBA00022448"/>
    </source>
</evidence>
<feature type="transmembrane region" description="Helical" evidence="8">
    <location>
        <begin position="326"/>
        <end position="346"/>
    </location>
</feature>
<feature type="domain" description="Major facilitator superfamily (MFS) profile" evidence="9">
    <location>
        <begin position="6"/>
        <end position="378"/>
    </location>
</feature>
<evidence type="ECO:0000313" key="10">
    <source>
        <dbReference type="EMBL" id="NOH72031.1"/>
    </source>
</evidence>
<dbReference type="InterPro" id="IPR050189">
    <property type="entry name" value="MFS_Efflux_Transporters"/>
</dbReference>
<dbReference type="InterPro" id="IPR036259">
    <property type="entry name" value="MFS_trans_sf"/>
</dbReference>
<feature type="transmembrane region" description="Helical" evidence="8">
    <location>
        <begin position="71"/>
        <end position="89"/>
    </location>
</feature>
<dbReference type="Pfam" id="PF07690">
    <property type="entry name" value="MFS_1"/>
    <property type="match status" value="1"/>
</dbReference>
<dbReference type="InterPro" id="IPR011701">
    <property type="entry name" value="MFS"/>
</dbReference>
<feature type="transmembrane region" description="Helical" evidence="8">
    <location>
        <begin position="95"/>
        <end position="118"/>
    </location>
</feature>
<feature type="transmembrane region" description="Helical" evidence="8">
    <location>
        <begin position="294"/>
        <end position="314"/>
    </location>
</feature>
<evidence type="ECO:0000256" key="8">
    <source>
        <dbReference type="RuleBase" id="RU365088"/>
    </source>
</evidence>
<evidence type="ECO:0000259" key="9">
    <source>
        <dbReference type="PROSITE" id="PS50850"/>
    </source>
</evidence>
<evidence type="ECO:0000313" key="11">
    <source>
        <dbReference type="Proteomes" id="UP000565719"/>
    </source>
</evidence>
<feature type="transmembrane region" description="Helical" evidence="8">
    <location>
        <begin position="46"/>
        <end position="64"/>
    </location>
</feature>
<evidence type="ECO:0000256" key="6">
    <source>
        <dbReference type="ARBA" id="ARBA00022989"/>
    </source>
</evidence>
<name>A0A7Y4A073_9VIBR</name>
<dbReference type="GO" id="GO:1990961">
    <property type="term" value="P:xenobiotic detoxification by transmembrane export across the plasma membrane"/>
    <property type="evidence" value="ECO:0007669"/>
    <property type="project" value="InterPro"/>
</dbReference>
<keyword evidence="4" id="KW-1003">Cell membrane</keyword>
<dbReference type="PANTHER" id="PTHR43124:SF3">
    <property type="entry name" value="CHLORAMPHENICOL EFFLUX PUMP RV0191"/>
    <property type="match status" value="1"/>
</dbReference>